<sequence length="236" mass="26794">MKKIVIIGMLGLAFLSTGCTKTPALTYIEKANSIPKLNTLSTREVGENLYLKQGNMSYYVELTTPPEELKSTSFNPWWLLGGPAGLGVMLLTSDSNEDKLKSLTLRNWKNTNWNMICNQDNDCLVDKNNDNHFTHSGNYPDGELNKLEKSIAYVKKSIIHPDSFKYVALYQGKVGNKIKVSYREFIENMARPSFTQDIEYDLKPNELTTIGFKGLRIDVIEATNLQVTYKVTKDYK</sequence>
<gene>
    <name evidence="1" type="ORF">HELGO_WM11695</name>
</gene>
<dbReference type="PROSITE" id="PS51257">
    <property type="entry name" value="PROKAR_LIPOPROTEIN"/>
    <property type="match status" value="1"/>
</dbReference>
<reference evidence="1" key="1">
    <citation type="submission" date="2020-01" db="EMBL/GenBank/DDBJ databases">
        <authorList>
            <person name="Meier V. D."/>
            <person name="Meier V D."/>
        </authorList>
    </citation>
    <scope>NUCLEOTIDE SEQUENCE</scope>
    <source>
        <strain evidence="1">HLG_WM_MAG_06</strain>
    </source>
</reference>
<dbReference type="EMBL" id="CACVAP010000022">
    <property type="protein sequence ID" value="CAA6799606.1"/>
    <property type="molecule type" value="Genomic_DNA"/>
</dbReference>
<proteinExistence type="predicted"/>
<dbReference type="AlphaFoldDB" id="A0A6S6RV61"/>
<protein>
    <submittedName>
        <fullName evidence="1">Uncharacterized protein</fullName>
    </submittedName>
</protein>
<evidence type="ECO:0000313" key="1">
    <source>
        <dbReference type="EMBL" id="CAA6799606.1"/>
    </source>
</evidence>
<organism evidence="1">
    <name type="scientific">uncultured Sulfurovum sp</name>
    <dbReference type="NCBI Taxonomy" id="269237"/>
    <lineage>
        <taxon>Bacteria</taxon>
        <taxon>Pseudomonadati</taxon>
        <taxon>Campylobacterota</taxon>
        <taxon>Epsilonproteobacteria</taxon>
        <taxon>Campylobacterales</taxon>
        <taxon>Sulfurovaceae</taxon>
        <taxon>Sulfurovum</taxon>
        <taxon>environmental samples</taxon>
    </lineage>
</organism>
<accession>A0A6S6RV61</accession>
<name>A0A6S6RV61_9BACT</name>